<evidence type="ECO:0000259" key="1">
    <source>
        <dbReference type="Pfam" id="PF22818"/>
    </source>
</evidence>
<sequence length="100" mass="10911">MQLIRSEGVDPKSRCLDGHFPGNPIVPGAVLLGLAEQALRDIGYEIKCVQRMKFLRQLIPDQPYEITLEIGAGGILAKLAWISGTETLANARVELRPTNG</sequence>
<dbReference type="Gene3D" id="3.10.129.10">
    <property type="entry name" value="Hotdog Thioesterase"/>
    <property type="match status" value="1"/>
</dbReference>
<dbReference type="Pfam" id="PF22818">
    <property type="entry name" value="ApeI-like"/>
    <property type="match status" value="1"/>
</dbReference>
<keyword evidence="3" id="KW-1185">Reference proteome</keyword>
<dbReference type="SUPFAM" id="SSF54637">
    <property type="entry name" value="Thioesterase/thiol ester dehydrase-isomerase"/>
    <property type="match status" value="1"/>
</dbReference>
<dbReference type="Proteomes" id="UP001441944">
    <property type="component" value="Unassembled WGS sequence"/>
</dbReference>
<comment type="caution">
    <text evidence="2">The sequence shown here is derived from an EMBL/GenBank/DDBJ whole genome shotgun (WGS) entry which is preliminary data.</text>
</comment>
<dbReference type="EMBL" id="BAABWU010000002">
    <property type="protein sequence ID" value="GAA6195595.1"/>
    <property type="molecule type" value="Genomic_DNA"/>
</dbReference>
<reference evidence="2 3" key="1">
    <citation type="submission" date="2024-04" db="EMBL/GenBank/DDBJ databases">
        <title>Draft genome sequence of Pseudophaeobacter arcticus NBRC 116598.</title>
        <authorList>
            <person name="Miyakawa T."/>
            <person name="Kusuya Y."/>
            <person name="Miura T."/>
        </authorList>
    </citation>
    <scope>NUCLEOTIDE SEQUENCE [LARGE SCALE GENOMIC DNA]</scope>
    <source>
        <strain evidence="2 3">SU-CL00105</strain>
    </source>
</reference>
<proteinExistence type="predicted"/>
<dbReference type="InterPro" id="IPR029069">
    <property type="entry name" value="HotDog_dom_sf"/>
</dbReference>
<organism evidence="2 3">
    <name type="scientific">Pseudophaeobacter arcticus</name>
    <dbReference type="NCBI Taxonomy" id="385492"/>
    <lineage>
        <taxon>Bacteria</taxon>
        <taxon>Pseudomonadati</taxon>
        <taxon>Pseudomonadota</taxon>
        <taxon>Alphaproteobacteria</taxon>
        <taxon>Rhodobacterales</taxon>
        <taxon>Paracoccaceae</taxon>
        <taxon>Pseudophaeobacter</taxon>
    </lineage>
</organism>
<feature type="domain" description="ApeI dehydratase-like" evidence="1">
    <location>
        <begin position="9"/>
        <end position="71"/>
    </location>
</feature>
<protein>
    <recommendedName>
        <fullName evidence="1">ApeI dehydratase-like domain-containing protein</fullName>
    </recommendedName>
</protein>
<dbReference type="InterPro" id="IPR054545">
    <property type="entry name" value="ApeI-like"/>
</dbReference>
<evidence type="ECO:0000313" key="2">
    <source>
        <dbReference type="EMBL" id="GAA6195595.1"/>
    </source>
</evidence>
<accession>A0ABQ0AIC0</accession>
<evidence type="ECO:0000313" key="3">
    <source>
        <dbReference type="Proteomes" id="UP001441944"/>
    </source>
</evidence>
<name>A0ABQ0AIC0_9RHOB</name>
<gene>
    <name evidence="2" type="ORF">NBRC116598_10390</name>
</gene>